<dbReference type="PANTHER" id="PTHR42798">
    <property type="entry name" value="LIPOPROTEIN-RELEASING SYSTEM ATP-BINDING PROTEIN LOLD"/>
    <property type="match status" value="1"/>
</dbReference>
<evidence type="ECO:0000313" key="2">
    <source>
        <dbReference type="EMBL" id="MDR4181094.1"/>
    </source>
</evidence>
<dbReference type="GO" id="GO:0005524">
    <property type="term" value="F:ATP binding"/>
    <property type="evidence" value="ECO:0007669"/>
    <property type="project" value="UniProtKB-KW"/>
</dbReference>
<feature type="domain" description="ABC transporter" evidence="1">
    <location>
        <begin position="1"/>
        <end position="127"/>
    </location>
</feature>
<dbReference type="InterPro" id="IPR003439">
    <property type="entry name" value="ABC_transporter-like_ATP-bd"/>
</dbReference>
<protein>
    <submittedName>
        <fullName evidence="2">ATP-binding cassette domain-containing protein</fullName>
    </submittedName>
</protein>
<dbReference type="PANTHER" id="PTHR42798:SF2">
    <property type="entry name" value="ABC TRANSPORTER ATP-BINDING PROTEIN MG467-RELATED"/>
    <property type="match status" value="1"/>
</dbReference>
<dbReference type="SUPFAM" id="SSF52540">
    <property type="entry name" value="P-loop containing nucleoside triphosphate hydrolases"/>
    <property type="match status" value="1"/>
</dbReference>
<feature type="non-terminal residue" evidence="2">
    <location>
        <position position="1"/>
    </location>
</feature>
<keyword evidence="2" id="KW-0547">Nucleotide-binding</keyword>
<dbReference type="Gene3D" id="3.40.50.300">
    <property type="entry name" value="P-loop containing nucleotide triphosphate hydrolases"/>
    <property type="match status" value="1"/>
</dbReference>
<organism evidence="2 3">
    <name type="scientific">Bacillus thuringiensis</name>
    <dbReference type="NCBI Taxonomy" id="1428"/>
    <lineage>
        <taxon>Bacteria</taxon>
        <taxon>Bacillati</taxon>
        <taxon>Bacillota</taxon>
        <taxon>Bacilli</taxon>
        <taxon>Bacillales</taxon>
        <taxon>Bacillaceae</taxon>
        <taxon>Bacillus</taxon>
        <taxon>Bacillus cereus group</taxon>
    </lineage>
</organism>
<accession>A0AB35PN57</accession>
<name>A0AB35PN57_BACTU</name>
<dbReference type="RefSeq" id="WP_309414942.1">
    <property type="nucleotide sequence ID" value="NZ_VKQN01000131.1"/>
</dbReference>
<evidence type="ECO:0000259" key="1">
    <source>
        <dbReference type="Pfam" id="PF00005"/>
    </source>
</evidence>
<feature type="non-terminal residue" evidence="2">
    <location>
        <position position="129"/>
    </location>
</feature>
<dbReference type="Proteomes" id="UP001181533">
    <property type="component" value="Unassembled WGS sequence"/>
</dbReference>
<reference evidence="2" key="1">
    <citation type="submission" date="2019-07" db="EMBL/GenBank/DDBJ databases">
        <title>Phylogenomic Reclassification of ATCC Bacillus Strains and Various Taxa within the Genus Bacillus.</title>
        <authorList>
            <person name="Riojas M.A."/>
            <person name="Frank A.M."/>
            <person name="Fenn S.L."/>
            <person name="King S.P."/>
            <person name="Brower S.M."/>
            <person name="Hazbon M.H."/>
        </authorList>
    </citation>
    <scope>NUCLEOTIDE SEQUENCE</scope>
    <source>
        <strain evidence="2">ATCC 35646</strain>
    </source>
</reference>
<proteinExistence type="predicted"/>
<evidence type="ECO:0000313" key="3">
    <source>
        <dbReference type="Proteomes" id="UP001181533"/>
    </source>
</evidence>
<dbReference type="InterPro" id="IPR027417">
    <property type="entry name" value="P-loop_NTPase"/>
</dbReference>
<dbReference type="Pfam" id="PF00005">
    <property type="entry name" value="ABC_tran"/>
    <property type="match status" value="1"/>
</dbReference>
<gene>
    <name evidence="2" type="ORF">FO599_34995</name>
</gene>
<dbReference type="AlphaFoldDB" id="A0AB35PN57"/>
<comment type="caution">
    <text evidence="2">The sequence shown here is derived from an EMBL/GenBank/DDBJ whole genome shotgun (WGS) entry which is preliminary data.</text>
</comment>
<dbReference type="EMBL" id="VKQN01000131">
    <property type="protein sequence ID" value="MDR4181094.1"/>
    <property type="molecule type" value="Genomic_DNA"/>
</dbReference>
<sequence length="129" mass="14493">GKSTLMNIIGCLDRPTSGTYRLDQIDILKGKDGALAEIRNESIGFVFQTFHLLPRLTALQNVELPMIYNKVKKKERRQRAYEALEKVGLKDRVSYKPPKLSGGQKQRVAIARALVNQPRFILADEPTGA</sequence>
<keyword evidence="2" id="KW-0067">ATP-binding</keyword>
<dbReference type="GO" id="GO:0016887">
    <property type="term" value="F:ATP hydrolysis activity"/>
    <property type="evidence" value="ECO:0007669"/>
    <property type="project" value="InterPro"/>
</dbReference>